<evidence type="ECO:0000313" key="2">
    <source>
        <dbReference type="Proteomes" id="UP000295537"/>
    </source>
</evidence>
<organism evidence="1 2">
    <name type="scientific">Nicoletella semolina</name>
    <dbReference type="NCBI Taxonomy" id="271160"/>
    <lineage>
        <taxon>Bacteria</taxon>
        <taxon>Pseudomonadati</taxon>
        <taxon>Pseudomonadota</taxon>
        <taxon>Gammaproteobacteria</taxon>
        <taxon>Pasteurellales</taxon>
        <taxon>Pasteurellaceae</taxon>
        <taxon>Nicoletella</taxon>
    </lineage>
</organism>
<keyword evidence="2" id="KW-1185">Reference proteome</keyword>
<accession>A0A4R2N9Z6</accession>
<comment type="caution">
    <text evidence="1">The sequence shown here is derived from an EMBL/GenBank/DDBJ whole genome shotgun (WGS) entry which is preliminary data.</text>
</comment>
<reference evidence="1 2" key="1">
    <citation type="submission" date="2019-03" db="EMBL/GenBank/DDBJ databases">
        <title>Genomic Encyclopedia of Type Strains, Phase IV (KMG-IV): sequencing the most valuable type-strain genomes for metagenomic binning, comparative biology and taxonomic classification.</title>
        <authorList>
            <person name="Goeker M."/>
        </authorList>
    </citation>
    <scope>NUCLEOTIDE SEQUENCE [LARGE SCALE GENOMIC DNA]</scope>
    <source>
        <strain evidence="1 2">DSM 16380</strain>
    </source>
</reference>
<name>A0A4R2N9Z6_9PAST</name>
<protein>
    <submittedName>
        <fullName evidence="1">Uncharacterized protein</fullName>
    </submittedName>
</protein>
<gene>
    <name evidence="1" type="ORF">EV693_10431</name>
</gene>
<evidence type="ECO:0000313" key="1">
    <source>
        <dbReference type="EMBL" id="TCP17802.1"/>
    </source>
</evidence>
<proteinExistence type="predicted"/>
<dbReference type="AlphaFoldDB" id="A0A4R2N9Z6"/>
<dbReference type="Proteomes" id="UP000295537">
    <property type="component" value="Unassembled WGS sequence"/>
</dbReference>
<dbReference type="EMBL" id="SLXJ01000004">
    <property type="protein sequence ID" value="TCP17802.1"/>
    <property type="molecule type" value="Genomic_DNA"/>
</dbReference>
<sequence>MYCILLNIFNIKRTNLHAITVYTKDYQCKSTECINISESGGLEYKINLEGGSFIYNIKSSYDDFGVRNQFLYSAKIDDLLDYLLIKSREKNKINDFTIFFNVIFSSDANSECYLYNSLQEIYLNIKNRSIDHDLCELILDEIECRLNQPLILDKYKDIKINIKLLLTACYEILLLKITKSLANYTHFQKYIDDDIDSNNDIKVCIYNLNYYSDKLYLELSNNNQEFSIHNNSKISNSFIDSTKLNFSELLIHFKRMVVYLIMGIRGSCVISNMPIKAYSHNKYGMFITPLLNKIISDVINFNNVFAINNLNSYNKKSDENISNLLNEYQDYGGAYTTFYLDSSKKGKVCNLIYSLLQSDYITVSERNVIICSCGKVEELEENLLKVRNLKISDFKDKKQICSLCGSKLIRVTKSVLLFKYKDIDLLKYNIYPKYFNKALSDINKNYKDNDRLVSKLRATSIEITVNNVKYNIDIDFYLQLLPFTFKKEFLIVSSTHKQVIENYLLLNFCEIFHDTRISVIAYPYGCEMKNNESISIMVRKLGSNYKKLLSLIFSAKINQKEFYYDLGIFKYLSKMSDSDAKDLYNFIVSDYFSYLGDNVHLIINEITERSFNLNKIIKKYKDKHHENKTK</sequence>